<dbReference type="Proteomes" id="UP001358586">
    <property type="component" value="Chromosome 11"/>
</dbReference>
<protein>
    <recommendedName>
        <fullName evidence="1">Reverse transcriptase Ty1/copia-type domain-containing protein</fullName>
    </recommendedName>
</protein>
<dbReference type="Pfam" id="PF07727">
    <property type="entry name" value="RVT_2"/>
    <property type="match status" value="1"/>
</dbReference>
<dbReference type="InterPro" id="IPR043502">
    <property type="entry name" value="DNA/RNA_pol_sf"/>
</dbReference>
<comment type="caution">
    <text evidence="2">The sequence shown here is derived from an EMBL/GenBank/DDBJ whole genome shotgun (WGS) entry which is preliminary data.</text>
</comment>
<name>A0ABR0N5I5_GOSAR</name>
<gene>
    <name evidence="2" type="ORF">PVK06_040459</name>
</gene>
<organism evidence="2 3">
    <name type="scientific">Gossypium arboreum</name>
    <name type="common">Tree cotton</name>
    <name type="synonym">Gossypium nanking</name>
    <dbReference type="NCBI Taxonomy" id="29729"/>
    <lineage>
        <taxon>Eukaryota</taxon>
        <taxon>Viridiplantae</taxon>
        <taxon>Streptophyta</taxon>
        <taxon>Embryophyta</taxon>
        <taxon>Tracheophyta</taxon>
        <taxon>Spermatophyta</taxon>
        <taxon>Magnoliopsida</taxon>
        <taxon>eudicotyledons</taxon>
        <taxon>Gunneridae</taxon>
        <taxon>Pentapetalae</taxon>
        <taxon>rosids</taxon>
        <taxon>malvids</taxon>
        <taxon>Malvales</taxon>
        <taxon>Malvaceae</taxon>
        <taxon>Malvoideae</taxon>
        <taxon>Gossypium</taxon>
    </lineage>
</organism>
<reference evidence="2 3" key="1">
    <citation type="submission" date="2023-03" db="EMBL/GenBank/DDBJ databases">
        <title>WGS of Gossypium arboreum.</title>
        <authorList>
            <person name="Yu D."/>
        </authorList>
    </citation>
    <scope>NUCLEOTIDE SEQUENCE [LARGE SCALE GENOMIC DNA]</scope>
    <source>
        <tissue evidence="2">Leaf</tissue>
    </source>
</reference>
<proteinExistence type="predicted"/>
<dbReference type="PANTHER" id="PTHR11439">
    <property type="entry name" value="GAG-POL-RELATED RETROTRANSPOSON"/>
    <property type="match status" value="1"/>
</dbReference>
<dbReference type="EMBL" id="JARKNE010000011">
    <property type="protein sequence ID" value="KAK5785838.1"/>
    <property type="molecule type" value="Genomic_DNA"/>
</dbReference>
<keyword evidence="3" id="KW-1185">Reference proteome</keyword>
<evidence type="ECO:0000313" key="3">
    <source>
        <dbReference type="Proteomes" id="UP001358586"/>
    </source>
</evidence>
<evidence type="ECO:0000259" key="1">
    <source>
        <dbReference type="Pfam" id="PF07727"/>
    </source>
</evidence>
<dbReference type="InterPro" id="IPR013103">
    <property type="entry name" value="RVT_2"/>
</dbReference>
<evidence type="ECO:0000313" key="2">
    <source>
        <dbReference type="EMBL" id="KAK5785838.1"/>
    </source>
</evidence>
<dbReference type="SUPFAM" id="SSF56672">
    <property type="entry name" value="DNA/RNA polymerases"/>
    <property type="match status" value="1"/>
</dbReference>
<dbReference type="CDD" id="cd09272">
    <property type="entry name" value="RNase_HI_RT_Ty1"/>
    <property type="match status" value="1"/>
</dbReference>
<dbReference type="PANTHER" id="PTHR11439:SF511">
    <property type="match status" value="1"/>
</dbReference>
<accession>A0ABR0N5I5</accession>
<sequence length="345" mass="39720">MVIILVYVDDLLITRNNINMITDLKGILNRNFKMKDLGELIYFLGIEVLRSQEGILLNQLKYAQELIQYAGLSETKVALTPLEQNQKLTTAEFDEVIQQHQEDTLIEDKTVYQRLIGRLIYLTHTRPDITFAVSHLTQFMQNPKQSHIEAAMKVVRYIKREPRLEIFLKAINKHQLVAYCDSDWASCPMSRRSVSGFYVQLRDSLISWKSKKQCTVSKSSAEVEYRSMTAVTSELVWVSGLFKELEISVTEPVRLFCDNKAALQIAANPVYHERTKHIEIDCHFVREKIQGLITTEYVSTIDQLADVMTKALGSQQHSHLISKLGLKKYCYTSNLRGSVERIIWG</sequence>
<feature type="domain" description="Reverse transcriptase Ty1/copia-type" evidence="1">
    <location>
        <begin position="2"/>
        <end position="83"/>
    </location>
</feature>